<evidence type="ECO:0000313" key="3">
    <source>
        <dbReference type="EMBL" id="MBK1666513.1"/>
    </source>
</evidence>
<evidence type="ECO:0000259" key="2">
    <source>
        <dbReference type="Pfam" id="PF03703"/>
    </source>
</evidence>
<proteinExistence type="predicted"/>
<name>A0ABS1DA83_9PROT</name>
<dbReference type="EMBL" id="NRRL01000001">
    <property type="protein sequence ID" value="MBK1666513.1"/>
    <property type="molecule type" value="Genomic_DNA"/>
</dbReference>
<dbReference type="RefSeq" id="WP_200338564.1">
    <property type="nucleotide sequence ID" value="NZ_NRRL01000001.1"/>
</dbReference>
<dbReference type="Pfam" id="PF03703">
    <property type="entry name" value="bPH_2"/>
    <property type="match status" value="1"/>
</dbReference>
<sequence>MAAESPEQALYAANPAMVRNHPLWFTALVLMLLSPAAIPFLYFYRSPELQQAAPFTLGAAALSILILLYWWVACKTLNVRLDESSTRVVRGILSKTETFIRHERVRTVEVYQSLFDRIFGTGRVTFWTAGDQPEIVINGMPQPRRIQEIVNSKTAQGDPG</sequence>
<accession>A0ABS1DA83</accession>
<keyword evidence="4" id="KW-1185">Reference proteome</keyword>
<evidence type="ECO:0000313" key="4">
    <source>
        <dbReference type="Proteomes" id="UP001296873"/>
    </source>
</evidence>
<keyword evidence="1" id="KW-0812">Transmembrane</keyword>
<dbReference type="PANTHER" id="PTHR37938:SF1">
    <property type="entry name" value="BLL0215 PROTEIN"/>
    <property type="match status" value="1"/>
</dbReference>
<feature type="transmembrane region" description="Helical" evidence="1">
    <location>
        <begin position="23"/>
        <end position="43"/>
    </location>
</feature>
<dbReference type="PANTHER" id="PTHR37938">
    <property type="entry name" value="BLL0215 PROTEIN"/>
    <property type="match status" value="1"/>
</dbReference>
<feature type="domain" description="YdbS-like PH" evidence="2">
    <location>
        <begin position="78"/>
        <end position="149"/>
    </location>
</feature>
<reference evidence="3 4" key="1">
    <citation type="journal article" date="2020" name="Microorganisms">
        <title>Osmotic Adaptation and Compatible Solute Biosynthesis of Phototrophic Bacteria as Revealed from Genome Analyses.</title>
        <authorList>
            <person name="Imhoff J.F."/>
            <person name="Rahn T."/>
            <person name="Kunzel S."/>
            <person name="Keller A."/>
            <person name="Neulinger S.C."/>
        </authorList>
    </citation>
    <scope>NUCLEOTIDE SEQUENCE [LARGE SCALE GENOMIC DNA]</scope>
    <source>
        <strain evidence="3 4">DSM 9895</strain>
    </source>
</reference>
<dbReference type="Proteomes" id="UP001296873">
    <property type="component" value="Unassembled WGS sequence"/>
</dbReference>
<feature type="transmembrane region" description="Helical" evidence="1">
    <location>
        <begin position="55"/>
        <end position="72"/>
    </location>
</feature>
<organism evidence="3 4">
    <name type="scientific">Rhodovibrio sodomensis</name>
    <dbReference type="NCBI Taxonomy" id="1088"/>
    <lineage>
        <taxon>Bacteria</taxon>
        <taxon>Pseudomonadati</taxon>
        <taxon>Pseudomonadota</taxon>
        <taxon>Alphaproteobacteria</taxon>
        <taxon>Rhodospirillales</taxon>
        <taxon>Rhodovibrionaceae</taxon>
        <taxon>Rhodovibrio</taxon>
    </lineage>
</organism>
<keyword evidence="1" id="KW-0472">Membrane</keyword>
<protein>
    <recommendedName>
        <fullName evidence="2">YdbS-like PH domain-containing protein</fullName>
    </recommendedName>
</protein>
<evidence type="ECO:0000256" key="1">
    <source>
        <dbReference type="SAM" id="Phobius"/>
    </source>
</evidence>
<comment type="caution">
    <text evidence="3">The sequence shown here is derived from an EMBL/GenBank/DDBJ whole genome shotgun (WGS) entry which is preliminary data.</text>
</comment>
<dbReference type="InterPro" id="IPR005182">
    <property type="entry name" value="YdbS-like_PH"/>
</dbReference>
<gene>
    <name evidence="3" type="ORF">CKO28_00465</name>
</gene>
<keyword evidence="1" id="KW-1133">Transmembrane helix</keyword>